<dbReference type="Proteomes" id="UP000597762">
    <property type="component" value="Unassembled WGS sequence"/>
</dbReference>
<comment type="caution">
    <text evidence="2">The sequence shown here is derived from an EMBL/GenBank/DDBJ whole genome shotgun (WGS) entry which is preliminary data.</text>
</comment>
<dbReference type="AlphaFoldDB" id="A0A812DV84"/>
<evidence type="ECO:0000313" key="2">
    <source>
        <dbReference type="EMBL" id="CAE1309358.1"/>
    </source>
</evidence>
<gene>
    <name evidence="2" type="ORF">SPHA_61085</name>
</gene>
<feature type="transmembrane region" description="Helical" evidence="1">
    <location>
        <begin position="100"/>
        <end position="117"/>
    </location>
</feature>
<evidence type="ECO:0000313" key="3">
    <source>
        <dbReference type="Proteomes" id="UP000597762"/>
    </source>
</evidence>
<keyword evidence="1" id="KW-0812">Transmembrane</keyword>
<feature type="transmembrane region" description="Helical" evidence="1">
    <location>
        <begin position="46"/>
        <end position="71"/>
    </location>
</feature>
<proteinExistence type="predicted"/>
<keyword evidence="3" id="KW-1185">Reference proteome</keyword>
<name>A0A812DV84_ACAPH</name>
<reference evidence="2" key="1">
    <citation type="submission" date="2021-01" db="EMBL/GenBank/DDBJ databases">
        <authorList>
            <person name="Li R."/>
            <person name="Bekaert M."/>
        </authorList>
    </citation>
    <scope>NUCLEOTIDE SEQUENCE</scope>
    <source>
        <strain evidence="2">Farmed</strain>
    </source>
</reference>
<dbReference type="EMBL" id="CAHIKZ030004289">
    <property type="protein sequence ID" value="CAE1309358.1"/>
    <property type="molecule type" value="Genomic_DNA"/>
</dbReference>
<sequence>MLTVYEFSSVTRTRMQTIMALPNLCRSIYDTSLFLFSHAFSQTRSFLYLFFSSSTPLFLFSFLSLSLNFLIRFCSLSSRYRLFRSCPHFISTFTLTRRQLVFLSYFLSSFLGAILYISLHTSSALFLLFDYLISFVYFSLRLSNSLISLLNPN</sequence>
<keyword evidence="1" id="KW-1133">Transmembrane helix</keyword>
<organism evidence="2 3">
    <name type="scientific">Acanthosepion pharaonis</name>
    <name type="common">Pharaoh cuttlefish</name>
    <name type="synonym">Sepia pharaonis</name>
    <dbReference type="NCBI Taxonomy" id="158019"/>
    <lineage>
        <taxon>Eukaryota</taxon>
        <taxon>Metazoa</taxon>
        <taxon>Spiralia</taxon>
        <taxon>Lophotrochozoa</taxon>
        <taxon>Mollusca</taxon>
        <taxon>Cephalopoda</taxon>
        <taxon>Coleoidea</taxon>
        <taxon>Decapodiformes</taxon>
        <taxon>Sepiida</taxon>
        <taxon>Sepiina</taxon>
        <taxon>Sepiidae</taxon>
        <taxon>Acanthosepion</taxon>
    </lineage>
</organism>
<protein>
    <submittedName>
        <fullName evidence="2">Uncharacterized protein</fullName>
    </submittedName>
</protein>
<evidence type="ECO:0000256" key="1">
    <source>
        <dbReference type="SAM" id="Phobius"/>
    </source>
</evidence>
<keyword evidence="1" id="KW-0472">Membrane</keyword>
<accession>A0A812DV84</accession>